<comment type="caution">
    <text evidence="2">The sequence shown here is derived from an EMBL/GenBank/DDBJ whole genome shotgun (WGS) entry which is preliminary data.</text>
</comment>
<sequence length="399" mass="45194">FQANPLSSWATSFGDARIFANFQPEGANKYEELNWESPVFQQEVGEALQEAWEEYAKEHDLPVDSYETREKWRGETLAEYDGSEYMWAYQEKDLYPPPWLPDMTRSISVVEVPREKIIATALTGLGCLNENEVVISGGEFNQTTYLADDYDGSNAFPLADSIEEMEIRHDEEKRFKAIYQEAVTTAEERAGQPLAQAQLTTLRQNARAQARRESEEPKRKPTVQEEPKTMAEMEADVKEIPEDALAARLKALRNDPALDVKAKDNKMTEVLFQWWTRKNDKWRKAVTAIYTDPSLTNAQKTEASAAIQLAQLHHGEDYQKRLTAASASIGAERPGRGSPQEEDINNQYNAAHTKLLEAVVAGKMDGGTFKKKQEKAYARLETQKHILALGYDPNDNKLV</sequence>
<protein>
    <submittedName>
        <fullName evidence="2">Uncharacterized protein</fullName>
    </submittedName>
</protein>
<feature type="region of interest" description="Disordered" evidence="1">
    <location>
        <begin position="202"/>
        <end position="230"/>
    </location>
</feature>
<evidence type="ECO:0000256" key="1">
    <source>
        <dbReference type="SAM" id="MobiDB-lite"/>
    </source>
</evidence>
<evidence type="ECO:0000313" key="2">
    <source>
        <dbReference type="EMBL" id="KKK78515.1"/>
    </source>
</evidence>
<feature type="non-terminal residue" evidence="2">
    <location>
        <position position="1"/>
    </location>
</feature>
<organism evidence="2">
    <name type="scientific">marine sediment metagenome</name>
    <dbReference type="NCBI Taxonomy" id="412755"/>
    <lineage>
        <taxon>unclassified sequences</taxon>
        <taxon>metagenomes</taxon>
        <taxon>ecological metagenomes</taxon>
    </lineage>
</organism>
<accession>A0A0F8YXF7</accession>
<feature type="non-terminal residue" evidence="2">
    <location>
        <position position="399"/>
    </location>
</feature>
<proteinExistence type="predicted"/>
<dbReference type="EMBL" id="LAZR01054458">
    <property type="protein sequence ID" value="KKK78515.1"/>
    <property type="molecule type" value="Genomic_DNA"/>
</dbReference>
<dbReference type="AlphaFoldDB" id="A0A0F8YXF7"/>
<name>A0A0F8YXF7_9ZZZZ</name>
<reference evidence="2" key="1">
    <citation type="journal article" date="2015" name="Nature">
        <title>Complex archaea that bridge the gap between prokaryotes and eukaryotes.</title>
        <authorList>
            <person name="Spang A."/>
            <person name="Saw J.H."/>
            <person name="Jorgensen S.L."/>
            <person name="Zaremba-Niedzwiedzka K."/>
            <person name="Martijn J."/>
            <person name="Lind A.E."/>
            <person name="van Eijk R."/>
            <person name="Schleper C."/>
            <person name="Guy L."/>
            <person name="Ettema T.J."/>
        </authorList>
    </citation>
    <scope>NUCLEOTIDE SEQUENCE</scope>
</reference>
<gene>
    <name evidence="2" type="ORF">LCGC14_2842800</name>
</gene>
<feature type="compositionally biased region" description="Basic and acidic residues" evidence="1">
    <location>
        <begin position="210"/>
        <end position="230"/>
    </location>
</feature>